<protein>
    <submittedName>
        <fullName evidence="6">Cystathionine gamma-synthase</fullName>
    </submittedName>
</protein>
<dbReference type="PROSITE" id="PS00868">
    <property type="entry name" value="CYS_MET_METAB_PP"/>
    <property type="match status" value="1"/>
</dbReference>
<dbReference type="GO" id="GO:0005737">
    <property type="term" value="C:cytoplasm"/>
    <property type="evidence" value="ECO:0007669"/>
    <property type="project" value="TreeGrafter"/>
</dbReference>
<dbReference type="InterPro" id="IPR015424">
    <property type="entry name" value="PyrdxlP-dep_Trfase"/>
</dbReference>
<dbReference type="AlphaFoldDB" id="A0A9P4I8G9"/>
<evidence type="ECO:0000313" key="7">
    <source>
        <dbReference type="Proteomes" id="UP000799772"/>
    </source>
</evidence>
<evidence type="ECO:0000256" key="3">
    <source>
        <dbReference type="PIRSR" id="PIRSR001434-2"/>
    </source>
</evidence>
<evidence type="ECO:0000256" key="1">
    <source>
        <dbReference type="ARBA" id="ARBA00001933"/>
    </source>
</evidence>
<keyword evidence="7" id="KW-1185">Reference proteome</keyword>
<dbReference type="EMBL" id="ML978137">
    <property type="protein sequence ID" value="KAF2093691.1"/>
    <property type="molecule type" value="Genomic_DNA"/>
</dbReference>
<dbReference type="Gene3D" id="3.90.1150.10">
    <property type="entry name" value="Aspartate Aminotransferase, domain 1"/>
    <property type="match status" value="1"/>
</dbReference>
<evidence type="ECO:0000256" key="4">
    <source>
        <dbReference type="RuleBase" id="RU362118"/>
    </source>
</evidence>
<comment type="cofactor">
    <cofactor evidence="1 4">
        <name>pyridoxal 5'-phosphate</name>
        <dbReference type="ChEBI" id="CHEBI:597326"/>
    </cofactor>
</comment>
<dbReference type="GO" id="GO:0030170">
    <property type="term" value="F:pyridoxal phosphate binding"/>
    <property type="evidence" value="ECO:0007669"/>
    <property type="project" value="InterPro"/>
</dbReference>
<proteinExistence type="inferred from homology"/>
<dbReference type="FunFam" id="3.90.1150.10:FF:000066">
    <property type="entry name" value="Putative cystathionine beta-lyase"/>
    <property type="match status" value="1"/>
</dbReference>
<evidence type="ECO:0000313" key="6">
    <source>
        <dbReference type="EMBL" id="KAF2093691.1"/>
    </source>
</evidence>
<gene>
    <name evidence="6" type="ORF">NA57DRAFT_47985</name>
</gene>
<dbReference type="SUPFAM" id="SSF53383">
    <property type="entry name" value="PLP-dependent transferases"/>
    <property type="match status" value="1"/>
</dbReference>
<keyword evidence="2 3" id="KW-0663">Pyridoxal phosphate</keyword>
<dbReference type="InterPro" id="IPR000277">
    <property type="entry name" value="Cys/Met-Metab_PyrdxlP-dep_enz"/>
</dbReference>
<feature type="region of interest" description="Disordered" evidence="5">
    <location>
        <begin position="1"/>
        <end position="37"/>
    </location>
</feature>
<dbReference type="Gene3D" id="3.40.640.10">
    <property type="entry name" value="Type I PLP-dependent aspartate aminotransferase-like (Major domain)"/>
    <property type="match status" value="1"/>
</dbReference>
<comment type="caution">
    <text evidence="6">The sequence shown here is derived from an EMBL/GenBank/DDBJ whole genome shotgun (WGS) entry which is preliminary data.</text>
</comment>
<dbReference type="PANTHER" id="PTHR11808">
    <property type="entry name" value="TRANS-SULFURATION ENZYME FAMILY MEMBER"/>
    <property type="match status" value="1"/>
</dbReference>
<feature type="modified residue" description="N6-(pyridoxal phosphate)lysine" evidence="3">
    <location>
        <position position="234"/>
    </location>
</feature>
<reference evidence="6" key="1">
    <citation type="journal article" date="2020" name="Stud. Mycol.">
        <title>101 Dothideomycetes genomes: a test case for predicting lifestyles and emergence of pathogens.</title>
        <authorList>
            <person name="Haridas S."/>
            <person name="Albert R."/>
            <person name="Binder M."/>
            <person name="Bloem J."/>
            <person name="Labutti K."/>
            <person name="Salamov A."/>
            <person name="Andreopoulos B."/>
            <person name="Baker S."/>
            <person name="Barry K."/>
            <person name="Bills G."/>
            <person name="Bluhm B."/>
            <person name="Cannon C."/>
            <person name="Castanera R."/>
            <person name="Culley D."/>
            <person name="Daum C."/>
            <person name="Ezra D."/>
            <person name="Gonzalez J."/>
            <person name="Henrissat B."/>
            <person name="Kuo A."/>
            <person name="Liang C."/>
            <person name="Lipzen A."/>
            <person name="Lutzoni F."/>
            <person name="Magnuson J."/>
            <person name="Mondo S."/>
            <person name="Nolan M."/>
            <person name="Ohm R."/>
            <person name="Pangilinan J."/>
            <person name="Park H.-J."/>
            <person name="Ramirez L."/>
            <person name="Alfaro M."/>
            <person name="Sun H."/>
            <person name="Tritt A."/>
            <person name="Yoshinaga Y."/>
            <person name="Zwiers L.-H."/>
            <person name="Turgeon B."/>
            <person name="Goodwin S."/>
            <person name="Spatafora J."/>
            <person name="Crous P."/>
            <person name="Grigoriev I."/>
        </authorList>
    </citation>
    <scope>NUCLEOTIDE SEQUENCE</scope>
    <source>
        <strain evidence="6">CBS 133067</strain>
    </source>
</reference>
<dbReference type="InterPro" id="IPR015422">
    <property type="entry name" value="PyrdxlP-dep_Trfase_small"/>
</dbReference>
<dbReference type="Pfam" id="PF01053">
    <property type="entry name" value="Cys_Met_Meta_PP"/>
    <property type="match status" value="1"/>
</dbReference>
<evidence type="ECO:0000256" key="2">
    <source>
        <dbReference type="ARBA" id="ARBA00022898"/>
    </source>
</evidence>
<dbReference type="FunFam" id="3.40.640.10:FF:000072">
    <property type="entry name" value="Putative cystathionine beta-lyase"/>
    <property type="match status" value="1"/>
</dbReference>
<dbReference type="GO" id="GO:0016846">
    <property type="term" value="F:carbon-sulfur lyase activity"/>
    <property type="evidence" value="ECO:0007669"/>
    <property type="project" value="TreeGrafter"/>
</dbReference>
<dbReference type="Proteomes" id="UP000799772">
    <property type="component" value="Unassembled WGS sequence"/>
</dbReference>
<dbReference type="InterPro" id="IPR015421">
    <property type="entry name" value="PyrdxlP-dep_Trfase_major"/>
</dbReference>
<dbReference type="InterPro" id="IPR054542">
    <property type="entry name" value="Cys_met_metab_PP"/>
</dbReference>
<name>A0A9P4I8G9_9PEZI</name>
<evidence type="ECO:0000256" key="5">
    <source>
        <dbReference type="SAM" id="MobiDB-lite"/>
    </source>
</evidence>
<dbReference type="GO" id="GO:0019346">
    <property type="term" value="P:transsulfuration"/>
    <property type="evidence" value="ECO:0007669"/>
    <property type="project" value="InterPro"/>
</dbReference>
<dbReference type="PANTHER" id="PTHR11808:SF35">
    <property type="entry name" value="CYSTATHIONINE GAMMA-SYNTHASE (AFU_ORTHOLOGUE AFUA_7G01590)"/>
    <property type="match status" value="1"/>
</dbReference>
<comment type="similarity">
    <text evidence="4">Belongs to the trans-sulfuration enzymes family.</text>
</comment>
<dbReference type="OrthoDB" id="3512640at2759"/>
<accession>A0A9P4I8G9</accession>
<dbReference type="PIRSF" id="PIRSF001434">
    <property type="entry name" value="CGS"/>
    <property type="match status" value="1"/>
</dbReference>
<sequence length="443" mass="48929">MAPGKDDSSKAASELQYAPATLGIHGDDPLNSSTDVAPPMHVSTTFRYSHNPDELVPGEDEEASATLLQGLRCPLTFHQLTGFEPHVYSRLSAPNTSRLERILSRLCHGQALTYSSGLSSFHAMCVLLRPKVVAIYEGYHGCHGVLGILERLYGVKKVDLRDESAWDAAGLGKGDMVHVETPLNPTGEAYNLAEFAEKAHKRGAYLTVDATFGPPGLQDPFEWGADVVMHSGTKYVGGHSDMLCGVLVVRRKDWFQQLYTDRIFLGSVMGSFEGWLGVRSLRTLELRVQRQSKNTEALVSWLDGLMRAGSGEEGAAVAVSDDAIVVKELVARLQHASLQKKDMGWLKKQMPNGFGPVFTIWMRDRETAKRLPSKLKLFHHATSLGGAESLIEWRRMSDRTVDDRVMRLSIGVEDFQDLKSDLLNGMRELAKELRLGGKAQARL</sequence>
<organism evidence="6 7">
    <name type="scientific">Rhizodiscina lignyota</name>
    <dbReference type="NCBI Taxonomy" id="1504668"/>
    <lineage>
        <taxon>Eukaryota</taxon>
        <taxon>Fungi</taxon>
        <taxon>Dikarya</taxon>
        <taxon>Ascomycota</taxon>
        <taxon>Pezizomycotina</taxon>
        <taxon>Dothideomycetes</taxon>
        <taxon>Pleosporomycetidae</taxon>
        <taxon>Aulographales</taxon>
        <taxon>Rhizodiscinaceae</taxon>
        <taxon>Rhizodiscina</taxon>
    </lineage>
</organism>